<dbReference type="InterPro" id="IPR002881">
    <property type="entry name" value="DUF58"/>
</dbReference>
<evidence type="ECO:0000256" key="1">
    <source>
        <dbReference type="SAM" id="Phobius"/>
    </source>
</evidence>
<accession>A0A381Y0C9</accession>
<sequence length="419" mass="47070">MSKRTLAILALLFLITFYAFGTGFAFFFRFLYVLMLLGAIGLAWAWLNLRGMELQLTRIASRGRMGEYVEGRIRIVNKNKLPKSWLEVVEYTDLPGESTGRGVALLGNQSRTWRTDTYLSKRGKFSLGQVEITSQDPLGVFHLKRRFLDPVPFTVFPPVVPLPDMDMRFAHLPSDSRTTQPVNQITTDVSSMREYNPGDSFRRIHWPYTAKMNKLMVKEFDLGLAADAWVVVDMQRTSHWAGDDEINNTEELSVTIAASIISRLVELSMPVGLAANADNSYIFRPDTSPEHQGRLLEALAEARATGAISLERFLYDLRGQMSRFNTLTVITPSTRTEWVPALNSIRRQGVNVGVVLIDPRDFGGTTNPEFLVDILFANDITAYAVRKGQALNEALRLPVDRPENYLGQVSQPSAQESTA</sequence>
<dbReference type="PANTHER" id="PTHR34351">
    <property type="entry name" value="SLR1927 PROTEIN-RELATED"/>
    <property type="match status" value="1"/>
</dbReference>
<proteinExistence type="predicted"/>
<feature type="transmembrane region" description="Helical" evidence="1">
    <location>
        <begin position="31"/>
        <end position="49"/>
    </location>
</feature>
<organism evidence="3">
    <name type="scientific">marine metagenome</name>
    <dbReference type="NCBI Taxonomy" id="408172"/>
    <lineage>
        <taxon>unclassified sequences</taxon>
        <taxon>metagenomes</taxon>
        <taxon>ecological metagenomes</taxon>
    </lineage>
</organism>
<dbReference type="EMBL" id="UINC01016876">
    <property type="protein sequence ID" value="SVA69933.1"/>
    <property type="molecule type" value="Genomic_DNA"/>
</dbReference>
<keyword evidence="1" id="KW-0472">Membrane</keyword>
<evidence type="ECO:0000259" key="2">
    <source>
        <dbReference type="Pfam" id="PF01882"/>
    </source>
</evidence>
<protein>
    <recommendedName>
        <fullName evidence="2">DUF58 domain-containing protein</fullName>
    </recommendedName>
</protein>
<dbReference type="Pfam" id="PF01882">
    <property type="entry name" value="DUF58"/>
    <property type="match status" value="1"/>
</dbReference>
<reference evidence="3" key="1">
    <citation type="submission" date="2018-05" db="EMBL/GenBank/DDBJ databases">
        <authorList>
            <person name="Lanie J.A."/>
            <person name="Ng W.-L."/>
            <person name="Kazmierczak K.M."/>
            <person name="Andrzejewski T.M."/>
            <person name="Davidsen T.M."/>
            <person name="Wayne K.J."/>
            <person name="Tettelin H."/>
            <person name="Glass J.I."/>
            <person name="Rusch D."/>
            <person name="Podicherti R."/>
            <person name="Tsui H.-C.T."/>
            <person name="Winkler M.E."/>
        </authorList>
    </citation>
    <scope>NUCLEOTIDE SEQUENCE</scope>
</reference>
<dbReference type="PANTHER" id="PTHR34351:SF2">
    <property type="entry name" value="DUF58 DOMAIN-CONTAINING PROTEIN"/>
    <property type="match status" value="1"/>
</dbReference>
<feature type="domain" description="DUF58" evidence="2">
    <location>
        <begin position="192"/>
        <end position="361"/>
    </location>
</feature>
<keyword evidence="1" id="KW-1133">Transmembrane helix</keyword>
<dbReference type="AlphaFoldDB" id="A0A381Y0C9"/>
<keyword evidence="1" id="KW-0812">Transmembrane</keyword>
<evidence type="ECO:0000313" key="3">
    <source>
        <dbReference type="EMBL" id="SVA69933.1"/>
    </source>
</evidence>
<name>A0A381Y0C9_9ZZZZ</name>
<gene>
    <name evidence="3" type="ORF">METZ01_LOCUS122787</name>
</gene>